<evidence type="ECO:0000313" key="5">
    <source>
        <dbReference type="EMBL" id="ORY02256.1"/>
    </source>
</evidence>
<feature type="domain" description="SLS1 N-terminal" evidence="3">
    <location>
        <begin position="132"/>
        <end position="259"/>
    </location>
</feature>
<dbReference type="Pfam" id="PF20776">
    <property type="entry name" value="SLS1_N"/>
    <property type="match status" value="1"/>
</dbReference>
<evidence type="ECO:0000256" key="1">
    <source>
        <dbReference type="SAM" id="MobiDB-lite"/>
    </source>
</evidence>
<organism evidence="5 6">
    <name type="scientific">Clohesyomyces aquaticus</name>
    <dbReference type="NCBI Taxonomy" id="1231657"/>
    <lineage>
        <taxon>Eukaryota</taxon>
        <taxon>Fungi</taxon>
        <taxon>Dikarya</taxon>
        <taxon>Ascomycota</taxon>
        <taxon>Pezizomycotina</taxon>
        <taxon>Dothideomycetes</taxon>
        <taxon>Pleosporomycetidae</taxon>
        <taxon>Pleosporales</taxon>
        <taxon>Lindgomycetaceae</taxon>
        <taxon>Clohesyomyces</taxon>
    </lineage>
</organism>
<dbReference type="EMBL" id="MCFA01000159">
    <property type="protein sequence ID" value="ORY02256.1"/>
    <property type="molecule type" value="Genomic_DNA"/>
</dbReference>
<proteinExistence type="predicted"/>
<dbReference type="OrthoDB" id="5392646at2759"/>
<comment type="caution">
    <text evidence="5">The sequence shown here is derived from an EMBL/GenBank/DDBJ whole genome shotgun (WGS) entry which is preliminary data.</text>
</comment>
<dbReference type="Pfam" id="PF14611">
    <property type="entry name" value="KH_SLS1_1"/>
    <property type="match status" value="1"/>
</dbReference>
<sequence>MLAPRTSSAFVCLRCELKLAQSRAPVVSRIRPRAHFSVSAHRRDAFDDALAPAKLAPINPRPLGKLRKRKGKSIRETTAPLGVKTLGNDAEIIVLRELAEEAPEEKAAATEPAPDTPEDLGILASLQEEGKKLEQSDVNQQLEKLRPKTHEHPDEPHYISLAEFVQAKKALESGFNVKQLTQYFSILTGIERSKVKRKVTEGIQGTRANPITRTDWHPGTSQLNTRLPGAGARMRDSKRRSISKRLLVDKILRDGWHLVLLEEIEAPGELEICLNRWHISVLNAGETPTILDEVGNARKAKIEIHWPDSILRITADKSSAEYAADDIQNYLANTEVEVVSLNPWRRFVPKGWSHGPKLSNWLSPQVIETVEKQSGAVIEPLDRSEVQIRAVDKSRVMEAKRLLIGMLPLEDASARVVRSQAFVVEARNCYLLPTAFQTSLGYRQKGLHLGRWSLPVLRLSDNVQPEEGEPEDAQSPPKPKGMEPILDRFRGQIIKALEPTPFLPPRKPAKGKYVVWENPTTRIYADYGHVLVPMDTVLQPSFRLSNTPFLNCLPGLAKMMHSTEERPLVGAFLEYQFVLSPHQDFNFDVPPEEHPYPKLFIRVKLRDDGKPVLRGVAIEFNESVFDAVLPDRAVDIRFQHVQRVWLKDPLDIPGIREYIEAIEANIESGARLTAPPEITIDVPRWAVQGVDDMIRYPVRNLPTTYLFLRVRHQQIGRKWWGIKTVLSDE</sequence>
<accession>A0A1Y1YWD9</accession>
<dbReference type="InterPro" id="IPR048401">
    <property type="entry name" value="SLS1_C"/>
</dbReference>
<keyword evidence="6" id="KW-1185">Reference proteome</keyword>
<feature type="domain" description="SLS1 first KH" evidence="2">
    <location>
        <begin position="267"/>
        <end position="334"/>
    </location>
</feature>
<evidence type="ECO:0000259" key="2">
    <source>
        <dbReference type="Pfam" id="PF14611"/>
    </source>
</evidence>
<feature type="region of interest" description="Disordered" evidence="1">
    <location>
        <begin position="209"/>
        <end position="232"/>
    </location>
</feature>
<evidence type="ECO:0000259" key="4">
    <source>
        <dbReference type="Pfam" id="PF20778"/>
    </source>
</evidence>
<dbReference type="InterPro" id="IPR032741">
    <property type="entry name" value="Sls1_KH-1"/>
</dbReference>
<protein>
    <submittedName>
        <fullName evidence="5">Mitochondrial inner-membrane-bound regulator-domain-containing protein</fullName>
    </submittedName>
</protein>
<dbReference type="STRING" id="1231657.A0A1Y1YWD9"/>
<dbReference type="Proteomes" id="UP000193144">
    <property type="component" value="Unassembled WGS sequence"/>
</dbReference>
<evidence type="ECO:0000313" key="6">
    <source>
        <dbReference type="Proteomes" id="UP000193144"/>
    </source>
</evidence>
<name>A0A1Y1YWD9_9PLEO</name>
<reference evidence="5 6" key="1">
    <citation type="submission" date="2016-07" db="EMBL/GenBank/DDBJ databases">
        <title>Pervasive Adenine N6-methylation of Active Genes in Fungi.</title>
        <authorList>
            <consortium name="DOE Joint Genome Institute"/>
            <person name="Mondo S.J."/>
            <person name="Dannebaum R.O."/>
            <person name="Kuo R.C."/>
            <person name="Labutti K."/>
            <person name="Haridas S."/>
            <person name="Kuo A."/>
            <person name="Salamov A."/>
            <person name="Ahrendt S.R."/>
            <person name="Lipzen A."/>
            <person name="Sullivan W."/>
            <person name="Andreopoulos W.B."/>
            <person name="Clum A."/>
            <person name="Lindquist E."/>
            <person name="Daum C."/>
            <person name="Ramamoorthy G.K."/>
            <person name="Gryganskyi A."/>
            <person name="Culley D."/>
            <person name="Magnuson J.K."/>
            <person name="James T.Y."/>
            <person name="O'Malley M.A."/>
            <person name="Stajich J.E."/>
            <person name="Spatafora J.W."/>
            <person name="Visel A."/>
            <person name="Grigoriev I.V."/>
        </authorList>
    </citation>
    <scope>NUCLEOTIDE SEQUENCE [LARGE SCALE GENOMIC DNA]</scope>
    <source>
        <strain evidence="5 6">CBS 115471</strain>
    </source>
</reference>
<feature type="domain" description="SLS1 C-terminal" evidence="4">
    <location>
        <begin position="439"/>
        <end position="714"/>
    </location>
</feature>
<dbReference type="PANTHER" id="PTHR37919">
    <property type="entry name" value="PROTEIN CBG05606"/>
    <property type="match status" value="1"/>
</dbReference>
<dbReference type="GO" id="GO:0005743">
    <property type="term" value="C:mitochondrial inner membrane"/>
    <property type="evidence" value="ECO:0007669"/>
    <property type="project" value="InterPro"/>
</dbReference>
<dbReference type="Pfam" id="PF20778">
    <property type="entry name" value="SLS1_C"/>
    <property type="match status" value="1"/>
</dbReference>
<evidence type="ECO:0000259" key="3">
    <source>
        <dbReference type="Pfam" id="PF20776"/>
    </source>
</evidence>
<dbReference type="PANTHER" id="PTHR37919:SF2">
    <property type="entry name" value="EXPERA DOMAIN-CONTAINING PROTEIN"/>
    <property type="match status" value="1"/>
</dbReference>
<dbReference type="InterPro" id="IPR048400">
    <property type="entry name" value="SLS1_N"/>
</dbReference>
<dbReference type="AlphaFoldDB" id="A0A1Y1YWD9"/>
<gene>
    <name evidence="5" type="ORF">BCR34DRAFT_84181</name>
</gene>